<dbReference type="PANTHER" id="PTHR12172:SF0">
    <property type="entry name" value="CELL CYCLE CHECKPOINT PROTEIN RAD17"/>
    <property type="match status" value="1"/>
</dbReference>
<evidence type="ECO:0000256" key="5">
    <source>
        <dbReference type="ARBA" id="ARBA00022840"/>
    </source>
</evidence>
<keyword evidence="9" id="KW-1185">Reference proteome</keyword>
<dbReference type="InParanoid" id="A0A6P8H4Z9"/>
<dbReference type="PANTHER" id="PTHR12172">
    <property type="entry name" value="CELL CYCLE CHECKPOINT PROTEIN RAD17"/>
    <property type="match status" value="1"/>
</dbReference>
<dbReference type="InterPro" id="IPR004582">
    <property type="entry name" value="Checkpoint_prot_Rad17_Rad24"/>
</dbReference>
<evidence type="ECO:0000256" key="2">
    <source>
        <dbReference type="ARBA" id="ARBA00006168"/>
    </source>
</evidence>
<accession>A0A6P8H4Z9</accession>
<dbReference type="OrthoDB" id="10265971at2759"/>
<evidence type="ECO:0000256" key="6">
    <source>
        <dbReference type="ARBA" id="ARBA00023242"/>
    </source>
</evidence>
<name>A0A6P8H4Z9_ACTTE</name>
<evidence type="ECO:0000256" key="7">
    <source>
        <dbReference type="ARBA" id="ARBA00023306"/>
    </source>
</evidence>
<dbReference type="FunCoup" id="A0A6P8H4Z9">
    <property type="interactions" value="2583"/>
</dbReference>
<feature type="region of interest" description="Disordered" evidence="8">
    <location>
        <begin position="654"/>
        <end position="699"/>
    </location>
</feature>
<dbReference type="GeneID" id="116287956"/>
<dbReference type="Proteomes" id="UP000515163">
    <property type="component" value="Unplaced"/>
</dbReference>
<evidence type="ECO:0000256" key="8">
    <source>
        <dbReference type="SAM" id="MobiDB-lite"/>
    </source>
</evidence>
<feature type="region of interest" description="Disordered" evidence="8">
    <location>
        <begin position="31"/>
        <end position="77"/>
    </location>
</feature>
<keyword evidence="7" id="KW-0131">Cell cycle</keyword>
<feature type="compositionally biased region" description="Polar residues" evidence="8">
    <location>
        <begin position="45"/>
        <end position="77"/>
    </location>
</feature>
<sequence>MSQPLQKPSFLVIDSDDDDNWIIESPISTTQTSKIASLTKKKTSVETGRCSQPTKASQGKTNKSLITSSFPSSKNQKGWISSSFGGFKETSSSSAAISKKKKILQSDGSSSATGNNGQYSKSSIKNEELWIDNYRPTSESELAVHKKKVEEVRSWLLENLCTKSNGILLLTGPVGAGKTATIHALSTEQGFEIQEWTNPLIPSIQEVSDFNTSQSFTPKFVSMQSQLVLFQEFLLRANKYPTLSIFGSRHQPTPKKIILIEDLPNIFFQDARKFHDVLMMYKQTGRSPIVLIISDSQHEESNVHRLLPKNVQQSLGVATVSFNPVAPTSLVKTLNRILTLESKKAGKDFFLPTKDTINELSQSSAGDIRTAINALQFCCQRGIQDVSEIPLSKSAIKSGHKRQKESKAQEKKRKKPKIKESQSRKTTGGLSYGRDENQEEHETLAAIGGKDTSIFLFRALGKILYCKRDVSESDQELLPKHLSHLARNVPQFCPEDVIERAHLSSEMLNLYLHQNYLDFFTDVEDVVRASEYLSDSNMMSVEWMHRSSLIPYMSSIATRGLMFSNTHRVGSSSSVGGASKGGWRPLHKPQWFEVNKKTRDNNRTAKDLFPEQTCPTAVLHTQILPYLAITDVTLKTPGQISFVNQMGRYHRNKSAFRSSSSTLDEKDCGSDIEDAEPTDSQTSASNTVQESKDMELDDVEILNSEDIVIEDFDDEW</sequence>
<dbReference type="KEGG" id="aten:116287956"/>
<feature type="region of interest" description="Disordered" evidence="8">
    <location>
        <begin position="394"/>
        <end position="437"/>
    </location>
</feature>
<dbReference type="Pfam" id="PF03215">
    <property type="entry name" value="Rad17"/>
    <property type="match status" value="1"/>
</dbReference>
<feature type="compositionally biased region" description="Polar residues" evidence="8">
    <location>
        <begin position="678"/>
        <end position="689"/>
    </location>
</feature>
<dbReference type="SUPFAM" id="SSF52540">
    <property type="entry name" value="P-loop containing nucleoside triphosphate hydrolases"/>
    <property type="match status" value="1"/>
</dbReference>
<dbReference type="GO" id="GO:0005634">
    <property type="term" value="C:nucleus"/>
    <property type="evidence" value="ECO:0007669"/>
    <property type="project" value="UniProtKB-SubCell"/>
</dbReference>
<organism evidence="9 10">
    <name type="scientific">Actinia tenebrosa</name>
    <name type="common">Australian red waratah sea anemone</name>
    <dbReference type="NCBI Taxonomy" id="6105"/>
    <lineage>
        <taxon>Eukaryota</taxon>
        <taxon>Metazoa</taxon>
        <taxon>Cnidaria</taxon>
        <taxon>Anthozoa</taxon>
        <taxon>Hexacorallia</taxon>
        <taxon>Actiniaria</taxon>
        <taxon>Actiniidae</taxon>
        <taxon>Actinia</taxon>
    </lineage>
</organism>
<evidence type="ECO:0000313" key="10">
    <source>
        <dbReference type="RefSeq" id="XP_031550526.1"/>
    </source>
</evidence>
<comment type="similarity">
    <text evidence="2">Belongs to the rad17/RAD24 family.</text>
</comment>
<evidence type="ECO:0000256" key="1">
    <source>
        <dbReference type="ARBA" id="ARBA00004123"/>
    </source>
</evidence>
<keyword evidence="5" id="KW-0067">ATP-binding</keyword>
<dbReference type="AlphaFoldDB" id="A0A6P8H4Z9"/>
<proteinExistence type="inferred from homology"/>
<dbReference type="RefSeq" id="XP_031550526.1">
    <property type="nucleotide sequence ID" value="XM_031694666.1"/>
</dbReference>
<keyword evidence="3" id="KW-0547">Nucleotide-binding</keyword>
<evidence type="ECO:0000313" key="9">
    <source>
        <dbReference type="Proteomes" id="UP000515163"/>
    </source>
</evidence>
<dbReference type="GO" id="GO:0000077">
    <property type="term" value="P:DNA damage checkpoint signaling"/>
    <property type="evidence" value="ECO:0007669"/>
    <property type="project" value="TreeGrafter"/>
</dbReference>
<dbReference type="FunFam" id="3.40.50.300:FF:001661">
    <property type="entry name" value="RAD17 checkpoint clamp loader component"/>
    <property type="match status" value="1"/>
</dbReference>
<protein>
    <submittedName>
        <fullName evidence="10">Cell cycle checkpoint protein RAD17-like</fullName>
    </submittedName>
</protein>
<gene>
    <name evidence="10" type="primary">LOC116287956</name>
</gene>
<evidence type="ECO:0000256" key="4">
    <source>
        <dbReference type="ARBA" id="ARBA00022763"/>
    </source>
</evidence>
<dbReference type="GO" id="GO:0006281">
    <property type="term" value="P:DNA repair"/>
    <property type="evidence" value="ECO:0007669"/>
    <property type="project" value="InterPro"/>
</dbReference>
<comment type="subcellular location">
    <subcellularLocation>
        <location evidence="1">Nucleus</location>
    </subcellularLocation>
</comment>
<keyword evidence="4" id="KW-0227">DNA damage</keyword>
<evidence type="ECO:0000256" key="3">
    <source>
        <dbReference type="ARBA" id="ARBA00022741"/>
    </source>
</evidence>
<dbReference type="GO" id="GO:0005524">
    <property type="term" value="F:ATP binding"/>
    <property type="evidence" value="ECO:0007669"/>
    <property type="project" value="UniProtKB-KW"/>
</dbReference>
<dbReference type="GO" id="GO:0003682">
    <property type="term" value="F:chromatin binding"/>
    <property type="evidence" value="ECO:0007669"/>
    <property type="project" value="TreeGrafter"/>
</dbReference>
<dbReference type="GO" id="GO:0033314">
    <property type="term" value="P:mitotic DNA replication checkpoint signaling"/>
    <property type="evidence" value="ECO:0007669"/>
    <property type="project" value="TreeGrafter"/>
</dbReference>
<reference evidence="10" key="1">
    <citation type="submission" date="2025-08" db="UniProtKB">
        <authorList>
            <consortium name="RefSeq"/>
        </authorList>
    </citation>
    <scope>IDENTIFICATION</scope>
    <source>
        <tissue evidence="10">Tentacle</tissue>
    </source>
</reference>
<dbReference type="Gene3D" id="3.40.50.300">
    <property type="entry name" value="P-loop containing nucleotide triphosphate hydrolases"/>
    <property type="match status" value="1"/>
</dbReference>
<feature type="compositionally biased region" description="Basic residues" evidence="8">
    <location>
        <begin position="398"/>
        <end position="417"/>
    </location>
</feature>
<dbReference type="Gene3D" id="1.10.8.60">
    <property type="match status" value="1"/>
</dbReference>
<dbReference type="InterPro" id="IPR027417">
    <property type="entry name" value="P-loop_NTPase"/>
</dbReference>
<dbReference type="GO" id="GO:0003689">
    <property type="term" value="F:DNA clamp loader activity"/>
    <property type="evidence" value="ECO:0007669"/>
    <property type="project" value="TreeGrafter"/>
</dbReference>
<keyword evidence="6" id="KW-0539">Nucleus</keyword>